<proteinExistence type="predicted"/>
<keyword evidence="3" id="KW-1185">Reference proteome</keyword>
<feature type="region of interest" description="Disordered" evidence="1">
    <location>
        <begin position="1"/>
        <end position="31"/>
    </location>
</feature>
<sequence>MTPNSRELFYRTSPSSAGVEVSPERRSNTQGTEQAVWCPVQLVCLSCYCCGDGGGIFFWGHCLKNSTLGWMSSGGSLMMTSRPWRWALFRHKKLIIKDPNGVHSWNGLSLPMMYLFGRNLSGNGI</sequence>
<dbReference type="Proteomes" id="UP001054837">
    <property type="component" value="Unassembled WGS sequence"/>
</dbReference>
<comment type="caution">
    <text evidence="2">The sequence shown here is derived from an EMBL/GenBank/DDBJ whole genome shotgun (WGS) entry which is preliminary data.</text>
</comment>
<reference evidence="2 3" key="1">
    <citation type="submission" date="2021-06" db="EMBL/GenBank/DDBJ databases">
        <title>Caerostris darwini draft genome.</title>
        <authorList>
            <person name="Kono N."/>
            <person name="Arakawa K."/>
        </authorList>
    </citation>
    <scope>NUCLEOTIDE SEQUENCE [LARGE SCALE GENOMIC DNA]</scope>
</reference>
<dbReference type="AlphaFoldDB" id="A0AAV4SEY5"/>
<organism evidence="2 3">
    <name type="scientific">Caerostris darwini</name>
    <dbReference type="NCBI Taxonomy" id="1538125"/>
    <lineage>
        <taxon>Eukaryota</taxon>
        <taxon>Metazoa</taxon>
        <taxon>Ecdysozoa</taxon>
        <taxon>Arthropoda</taxon>
        <taxon>Chelicerata</taxon>
        <taxon>Arachnida</taxon>
        <taxon>Araneae</taxon>
        <taxon>Araneomorphae</taxon>
        <taxon>Entelegynae</taxon>
        <taxon>Araneoidea</taxon>
        <taxon>Araneidae</taxon>
        <taxon>Caerostris</taxon>
    </lineage>
</organism>
<evidence type="ECO:0000256" key="1">
    <source>
        <dbReference type="SAM" id="MobiDB-lite"/>
    </source>
</evidence>
<protein>
    <submittedName>
        <fullName evidence="2">Uncharacterized protein</fullName>
    </submittedName>
</protein>
<name>A0AAV4SEY5_9ARAC</name>
<accession>A0AAV4SEY5</accession>
<evidence type="ECO:0000313" key="2">
    <source>
        <dbReference type="EMBL" id="GIY32730.1"/>
    </source>
</evidence>
<evidence type="ECO:0000313" key="3">
    <source>
        <dbReference type="Proteomes" id="UP001054837"/>
    </source>
</evidence>
<dbReference type="EMBL" id="BPLQ01007847">
    <property type="protein sequence ID" value="GIY32730.1"/>
    <property type="molecule type" value="Genomic_DNA"/>
</dbReference>
<gene>
    <name evidence="2" type="ORF">CDAR_435891</name>
</gene>